<feature type="compositionally biased region" description="Low complexity" evidence="2">
    <location>
        <begin position="77"/>
        <end position="101"/>
    </location>
</feature>
<accession>A0A0A2VDB0</accession>
<dbReference type="Pfam" id="PF11951">
    <property type="entry name" value="Fungal_trans_2"/>
    <property type="match status" value="1"/>
</dbReference>
<evidence type="ECO:0008006" key="5">
    <source>
        <dbReference type="Google" id="ProtNLM"/>
    </source>
</evidence>
<evidence type="ECO:0000256" key="1">
    <source>
        <dbReference type="ARBA" id="ARBA00023242"/>
    </source>
</evidence>
<dbReference type="InterPro" id="IPR021858">
    <property type="entry name" value="Fun_TF"/>
</dbReference>
<feature type="region of interest" description="Disordered" evidence="2">
    <location>
        <begin position="1"/>
        <end position="119"/>
    </location>
</feature>
<gene>
    <name evidence="3" type="ORF">BBAD15_g10688</name>
</gene>
<dbReference type="AlphaFoldDB" id="A0A0A2VDB0"/>
<dbReference type="STRING" id="1245745.A0A0A2VDB0"/>
<comment type="caution">
    <text evidence="3">The sequence shown here is derived from an EMBL/GenBank/DDBJ whole genome shotgun (WGS) entry which is preliminary data.</text>
</comment>
<organism evidence="3 4">
    <name type="scientific">Beauveria bassiana D1-5</name>
    <dbReference type="NCBI Taxonomy" id="1245745"/>
    <lineage>
        <taxon>Eukaryota</taxon>
        <taxon>Fungi</taxon>
        <taxon>Dikarya</taxon>
        <taxon>Ascomycota</taxon>
        <taxon>Pezizomycotina</taxon>
        <taxon>Sordariomycetes</taxon>
        <taxon>Hypocreomycetidae</taxon>
        <taxon>Hypocreales</taxon>
        <taxon>Cordycipitaceae</taxon>
        <taxon>Beauveria</taxon>
    </lineage>
</organism>
<name>A0A0A2VDB0_BEABA</name>
<dbReference type="PANTHER" id="PTHR37540:SF10">
    <property type="entry name" value="SIGMA-70 REGION 2 FAMILY PROTEIN"/>
    <property type="match status" value="1"/>
</dbReference>
<dbReference type="Proteomes" id="UP000030106">
    <property type="component" value="Unassembled WGS sequence"/>
</dbReference>
<evidence type="ECO:0000313" key="3">
    <source>
        <dbReference type="EMBL" id="KGQ04070.1"/>
    </source>
</evidence>
<feature type="compositionally biased region" description="Basic and acidic residues" evidence="2">
    <location>
        <begin position="30"/>
        <end position="44"/>
    </location>
</feature>
<proteinExistence type="predicted"/>
<sequence length="530" mass="59319">MSPDENPDVPPASNKEDRYATKFAFVNEQSRQDSRSHAMREYWKQRRRPKSVDVGSSSSSSSSLANPGAALRPLTLRSGQTCSSSSGTTSRASSRKSASSRSPKRAPEPPKEPGIPTQVLSGMNMVLGNCRLDPFDQFPVKLTAQHHKLMMHYSPPGLTMYANMTFGESVKAKFNPLRDVFFPLDLSNAAAFNAVMAQSAAHLARMQGRMRLTEALHFKAEAIRILSEWMADEKMALSDDVLAAISRILAYERYWGTEAEWLVHRAGLQRLIDQRGGIRALQNNWRLELTIYLISIMSKPSWFDSSNQLWEISDSSISTGLHPLFGNEDALPRIRSLWLISFIQDTRTLMNHWLELYSSGITNYVGLQHAVATLHAAVPPHSGLAETHEFDTHDYTRLACILFIVMIIQSSTSILTQTAAASGSQYPQATLSLARIAELDALLLEREPNWTHSIDELYNTLYHEFASNHTSTHITSYALHMATVVSYMSPETRRGVEKTLLHILPHIPAEGWRDDSEWTPDALLSSTYGD</sequence>
<protein>
    <recommendedName>
        <fullName evidence="5">Tachykinin family protein</fullName>
    </recommendedName>
</protein>
<reference evidence="3 4" key="1">
    <citation type="submission" date="2012-10" db="EMBL/GenBank/DDBJ databases">
        <title>Genome sequencing and analysis of entomopathogenic fungi Beauveria bassiana D1-5.</title>
        <authorList>
            <person name="Li Q."/>
            <person name="Wang L."/>
            <person name="Zhang Z."/>
            <person name="Wang Q."/>
            <person name="Ren J."/>
            <person name="Wang M."/>
            <person name="Xu W."/>
            <person name="Wang J."/>
            <person name="Lu Y."/>
            <person name="Du Q."/>
            <person name="Sun Z."/>
        </authorList>
    </citation>
    <scope>NUCLEOTIDE SEQUENCE [LARGE SCALE GENOMIC DNA]</scope>
    <source>
        <strain evidence="3 4">D1-5</strain>
    </source>
</reference>
<dbReference type="eggNOG" id="ENOG502SN1P">
    <property type="taxonomic scope" value="Eukaryota"/>
</dbReference>
<evidence type="ECO:0000256" key="2">
    <source>
        <dbReference type="SAM" id="MobiDB-lite"/>
    </source>
</evidence>
<dbReference type="OrthoDB" id="4159781at2759"/>
<keyword evidence="1" id="KW-0539">Nucleus</keyword>
<dbReference type="EMBL" id="ANFO01001126">
    <property type="protein sequence ID" value="KGQ04070.1"/>
    <property type="molecule type" value="Genomic_DNA"/>
</dbReference>
<dbReference type="HOGENOM" id="CLU_528965_0_0_1"/>
<evidence type="ECO:0000313" key="4">
    <source>
        <dbReference type="Proteomes" id="UP000030106"/>
    </source>
</evidence>
<dbReference type="PANTHER" id="PTHR37540">
    <property type="entry name" value="TRANSCRIPTION FACTOR (ACR-2), PUTATIVE-RELATED-RELATED"/>
    <property type="match status" value="1"/>
</dbReference>